<dbReference type="EMBL" id="BMAU01021343">
    <property type="protein sequence ID" value="GFY17033.1"/>
    <property type="molecule type" value="Genomic_DNA"/>
</dbReference>
<proteinExistence type="predicted"/>
<sequence>MPAMVGYLNHWATAAPLHAEGRAQSIEAQSFPGAFRDCMKTLGDVDTLFSNSLNTSALTLDRFEMPQSFSPMGPNNSRTRPHDSAERTILILRIAH</sequence>
<dbReference type="Proteomes" id="UP000887159">
    <property type="component" value="Unassembled WGS sequence"/>
</dbReference>
<reference evidence="1" key="1">
    <citation type="submission" date="2020-08" db="EMBL/GenBank/DDBJ databases">
        <title>Multicomponent nature underlies the extraordinary mechanical properties of spider dragline silk.</title>
        <authorList>
            <person name="Kono N."/>
            <person name="Nakamura H."/>
            <person name="Mori M."/>
            <person name="Yoshida Y."/>
            <person name="Ohtoshi R."/>
            <person name="Malay A.D."/>
            <person name="Moran D.A.P."/>
            <person name="Tomita M."/>
            <person name="Numata K."/>
            <person name="Arakawa K."/>
        </authorList>
    </citation>
    <scope>NUCLEOTIDE SEQUENCE</scope>
</reference>
<keyword evidence="2" id="KW-1185">Reference proteome</keyword>
<evidence type="ECO:0000313" key="2">
    <source>
        <dbReference type="Proteomes" id="UP000887159"/>
    </source>
</evidence>
<name>A0A8X6VQ22_TRICX</name>
<protein>
    <submittedName>
        <fullName evidence="1">Uncharacterized protein</fullName>
    </submittedName>
</protein>
<comment type="caution">
    <text evidence="1">The sequence shown here is derived from an EMBL/GenBank/DDBJ whole genome shotgun (WGS) entry which is preliminary data.</text>
</comment>
<organism evidence="1 2">
    <name type="scientific">Trichonephila clavipes</name>
    <name type="common">Golden silk orbweaver</name>
    <name type="synonym">Nephila clavipes</name>
    <dbReference type="NCBI Taxonomy" id="2585209"/>
    <lineage>
        <taxon>Eukaryota</taxon>
        <taxon>Metazoa</taxon>
        <taxon>Ecdysozoa</taxon>
        <taxon>Arthropoda</taxon>
        <taxon>Chelicerata</taxon>
        <taxon>Arachnida</taxon>
        <taxon>Araneae</taxon>
        <taxon>Araneomorphae</taxon>
        <taxon>Entelegynae</taxon>
        <taxon>Araneoidea</taxon>
        <taxon>Nephilidae</taxon>
        <taxon>Trichonephila</taxon>
    </lineage>
</organism>
<dbReference type="AlphaFoldDB" id="A0A8X6VQ22"/>
<evidence type="ECO:0000313" key="1">
    <source>
        <dbReference type="EMBL" id="GFY17033.1"/>
    </source>
</evidence>
<accession>A0A8X6VQ22</accession>
<gene>
    <name evidence="1" type="ORF">TNCV_1088091</name>
</gene>